<accession>A0A5J4RCL1</accession>
<name>A0A5J4RCL1_9ZZZZ</name>
<dbReference type="SUPFAM" id="SSF52402">
    <property type="entry name" value="Adenine nucleotide alpha hydrolases-like"/>
    <property type="match status" value="1"/>
</dbReference>
<organism evidence="2">
    <name type="scientific">termite gut metagenome</name>
    <dbReference type="NCBI Taxonomy" id="433724"/>
    <lineage>
        <taxon>unclassified sequences</taxon>
        <taxon>metagenomes</taxon>
        <taxon>organismal metagenomes</taxon>
    </lineage>
</organism>
<dbReference type="InterPro" id="IPR014729">
    <property type="entry name" value="Rossmann-like_a/b/a_fold"/>
</dbReference>
<sequence>MTYDELKYPQSWTLEQKIDHTAGVVSSFSAKANGNIFASFSGGKDSTVMLDIIRRFADKNIPAVFCNTGNEYPEVVKFVRQTENVTVIHPEIHIRQIIEKYGFPLISKEQSQYIRQAKHTNSEKLRNIRLYGSINGIGKIAEKWKFLIEAPFDVSEKCCHFLKRKPFDKFRKESGLYPVIGTMASESRLRFQKWLKHGCNSFDTNLIASYPLSIWTEADIWAYICKFNLPYSSIYDMGIKRTGCMFCSFGCHIKGDRRFYFLKENKPKIYEHFMKMENNGITYREALQYCGIDFPDSINKQMKLEF</sequence>
<dbReference type="PANTHER" id="PTHR43196:SF2">
    <property type="entry name" value="PHOSPHOADENOSINE PHOSPHOSULFATE REDUCTASE"/>
    <property type="match status" value="1"/>
</dbReference>
<dbReference type="InterPro" id="IPR050128">
    <property type="entry name" value="Sulfate_adenylyltrnsfr_sub2"/>
</dbReference>
<dbReference type="EC" id="1.8.4.10" evidence="2"/>
<evidence type="ECO:0000259" key="1">
    <source>
        <dbReference type="Pfam" id="PF01507"/>
    </source>
</evidence>
<dbReference type="Pfam" id="PF01507">
    <property type="entry name" value="PAPS_reduct"/>
    <property type="match status" value="1"/>
</dbReference>
<keyword evidence="2" id="KW-0560">Oxidoreductase</keyword>
<dbReference type="InterPro" id="IPR002500">
    <property type="entry name" value="PAPS_reduct_dom"/>
</dbReference>
<dbReference type="AlphaFoldDB" id="A0A5J4RCL1"/>
<protein>
    <submittedName>
        <fullName evidence="2">Thioredoxin-dependent 5'-adenylylsulfate reductase</fullName>
        <ecNumber evidence="2">1.8.4.10</ecNumber>
    </submittedName>
</protein>
<dbReference type="EMBL" id="SNRY01001321">
    <property type="protein sequence ID" value="KAA6331816.1"/>
    <property type="molecule type" value="Genomic_DNA"/>
</dbReference>
<dbReference type="GO" id="GO:0043866">
    <property type="term" value="F:adenylyl-sulfate reductase (thioredoxin) activity"/>
    <property type="evidence" value="ECO:0007669"/>
    <property type="project" value="UniProtKB-EC"/>
</dbReference>
<feature type="domain" description="Phosphoadenosine phosphosulphate reductase" evidence="1">
    <location>
        <begin position="36"/>
        <end position="248"/>
    </location>
</feature>
<comment type="caution">
    <text evidence="2">The sequence shown here is derived from an EMBL/GenBank/DDBJ whole genome shotgun (WGS) entry which is preliminary data.</text>
</comment>
<gene>
    <name evidence="2" type="ORF">EZS27_019611</name>
</gene>
<proteinExistence type="predicted"/>
<dbReference type="PANTHER" id="PTHR43196">
    <property type="entry name" value="SULFATE ADENYLYLTRANSFERASE SUBUNIT 2"/>
    <property type="match status" value="1"/>
</dbReference>
<dbReference type="Gene3D" id="3.40.50.620">
    <property type="entry name" value="HUPs"/>
    <property type="match status" value="1"/>
</dbReference>
<evidence type="ECO:0000313" key="2">
    <source>
        <dbReference type="EMBL" id="KAA6331816.1"/>
    </source>
</evidence>
<reference evidence="2" key="1">
    <citation type="submission" date="2019-03" db="EMBL/GenBank/DDBJ databases">
        <title>Single cell metagenomics reveals metabolic interactions within the superorganism composed of flagellate Streblomastix strix and complex community of Bacteroidetes bacteria on its surface.</title>
        <authorList>
            <person name="Treitli S.C."/>
            <person name="Kolisko M."/>
            <person name="Husnik F."/>
            <person name="Keeling P."/>
            <person name="Hampl V."/>
        </authorList>
    </citation>
    <scope>NUCLEOTIDE SEQUENCE</scope>
    <source>
        <strain evidence="2">STM</strain>
    </source>
</reference>